<dbReference type="SUPFAM" id="SSF55315">
    <property type="entry name" value="L30e-like"/>
    <property type="match status" value="1"/>
</dbReference>
<dbReference type="Proteomes" id="UP000256424">
    <property type="component" value="Unassembled WGS sequence"/>
</dbReference>
<dbReference type="PANTHER" id="PTHR46429:SF1">
    <property type="entry name" value="23S RRNA (GUANOSINE-2'-O-)-METHYLTRANSFERASE RLMB"/>
    <property type="match status" value="1"/>
</dbReference>
<name>A0A3D8J360_9HELI</name>
<dbReference type="InterPro" id="IPR029026">
    <property type="entry name" value="tRNA_m1G_MTases_N"/>
</dbReference>
<comment type="caution">
    <text evidence="4">The sequence shown here is derived from an EMBL/GenBank/DDBJ whole genome shotgun (WGS) entry which is preliminary data.</text>
</comment>
<dbReference type="GO" id="GO:0003723">
    <property type="term" value="F:RNA binding"/>
    <property type="evidence" value="ECO:0007669"/>
    <property type="project" value="InterPro"/>
</dbReference>
<dbReference type="RefSeq" id="WP_104763308.1">
    <property type="nucleotide sequence ID" value="NZ_FZPM01000018.1"/>
</dbReference>
<organism evidence="4 5">
    <name type="scientific">Helicobacter aurati</name>
    <dbReference type="NCBI Taxonomy" id="137778"/>
    <lineage>
        <taxon>Bacteria</taxon>
        <taxon>Pseudomonadati</taxon>
        <taxon>Campylobacterota</taxon>
        <taxon>Epsilonproteobacteria</taxon>
        <taxon>Campylobacterales</taxon>
        <taxon>Helicobacteraceae</taxon>
        <taxon>Helicobacter</taxon>
    </lineage>
</organism>
<keyword evidence="5" id="KW-1185">Reference proteome</keyword>
<dbReference type="CDD" id="cd18095">
    <property type="entry name" value="SpoU-like_rRNA-MTase"/>
    <property type="match status" value="1"/>
</dbReference>
<dbReference type="PANTHER" id="PTHR46429">
    <property type="entry name" value="23S RRNA (GUANOSINE-2'-O-)-METHYLTRANSFERASE RLMB"/>
    <property type="match status" value="1"/>
</dbReference>
<dbReference type="AlphaFoldDB" id="A0A3D8J360"/>
<dbReference type="GO" id="GO:0006396">
    <property type="term" value="P:RNA processing"/>
    <property type="evidence" value="ECO:0007669"/>
    <property type="project" value="InterPro"/>
</dbReference>
<dbReference type="GO" id="GO:0005829">
    <property type="term" value="C:cytosol"/>
    <property type="evidence" value="ECO:0007669"/>
    <property type="project" value="TreeGrafter"/>
</dbReference>
<dbReference type="Gene3D" id="3.30.1330.30">
    <property type="match status" value="1"/>
</dbReference>
<dbReference type="InterPro" id="IPR029028">
    <property type="entry name" value="Alpha/beta_knot_MTases"/>
</dbReference>
<dbReference type="InterPro" id="IPR001537">
    <property type="entry name" value="SpoU_MeTrfase"/>
</dbReference>
<dbReference type="InterPro" id="IPR013123">
    <property type="entry name" value="SpoU_subst-bd"/>
</dbReference>
<dbReference type="NCBIfam" id="TIGR00186">
    <property type="entry name" value="rRNA_methyl_3"/>
    <property type="match status" value="1"/>
</dbReference>
<evidence type="ECO:0000313" key="4">
    <source>
        <dbReference type="EMBL" id="RDU71585.1"/>
    </source>
</evidence>
<feature type="domain" description="RNA 2-O ribose methyltransferase substrate binding" evidence="3">
    <location>
        <begin position="2"/>
        <end position="74"/>
    </location>
</feature>
<keyword evidence="1 4" id="KW-0489">Methyltransferase</keyword>
<evidence type="ECO:0000259" key="3">
    <source>
        <dbReference type="SMART" id="SM00967"/>
    </source>
</evidence>
<accession>A0A3D8J360</accession>
<sequence length="244" mass="27694">MIIFGKQCFEYVFLHSPKQIQEVYLSKEIPRALFQQICKHNIKILRIDNQKAQALAHGKNHQGILARITDIELMSLKEIIECNSLLILCGLTDVGNIGSIIRTAYAMGVEGVILCDRESLRQNTLEGIFRVSSGALLNLPFCFEPSSLEVANQLKNRNFFLLGAGMQNDVAHCTERKNDTLELKTTKSYKKWALFIGKEDSGLKQKLLKRFDKIIHIEMANQFNSLNVSIATGILLDRIRCQRL</sequence>
<dbReference type="OrthoDB" id="9785673at2"/>
<dbReference type="EMBL" id="NXLW01000011">
    <property type="protein sequence ID" value="RDU71585.1"/>
    <property type="molecule type" value="Genomic_DNA"/>
</dbReference>
<reference evidence="4 5" key="1">
    <citation type="submission" date="2018-04" db="EMBL/GenBank/DDBJ databases">
        <title>Novel Campyloabacter and Helicobacter Species and Strains.</title>
        <authorList>
            <person name="Mannion A.J."/>
            <person name="Shen Z."/>
            <person name="Fox J.G."/>
        </authorList>
    </citation>
    <scope>NUCLEOTIDE SEQUENCE [LARGE SCALE GENOMIC DNA]</scope>
    <source>
        <strain evidence="4 5">MIT 97-5075</strain>
    </source>
</reference>
<dbReference type="Pfam" id="PF08032">
    <property type="entry name" value="SpoU_sub_bind"/>
    <property type="match status" value="1"/>
</dbReference>
<evidence type="ECO:0000256" key="2">
    <source>
        <dbReference type="ARBA" id="ARBA00022679"/>
    </source>
</evidence>
<dbReference type="InterPro" id="IPR029064">
    <property type="entry name" value="Ribosomal_eL30-like_sf"/>
</dbReference>
<dbReference type="Gene3D" id="3.40.1280.10">
    <property type="match status" value="1"/>
</dbReference>
<evidence type="ECO:0000313" key="5">
    <source>
        <dbReference type="Proteomes" id="UP000256424"/>
    </source>
</evidence>
<dbReference type="InterPro" id="IPR004441">
    <property type="entry name" value="rRNA_MeTrfase_TrmH"/>
</dbReference>
<keyword evidence="2 4" id="KW-0808">Transferase</keyword>
<protein>
    <submittedName>
        <fullName evidence="4">23S rRNA (Guanosine(2251)-2'-O)-methyltransferase RlmB</fullName>
    </submittedName>
</protein>
<dbReference type="SUPFAM" id="SSF75217">
    <property type="entry name" value="alpha/beta knot"/>
    <property type="match status" value="1"/>
</dbReference>
<dbReference type="Pfam" id="PF00588">
    <property type="entry name" value="SpoU_methylase"/>
    <property type="match status" value="1"/>
</dbReference>
<dbReference type="GO" id="GO:0008173">
    <property type="term" value="F:RNA methyltransferase activity"/>
    <property type="evidence" value="ECO:0007669"/>
    <property type="project" value="InterPro"/>
</dbReference>
<evidence type="ECO:0000256" key="1">
    <source>
        <dbReference type="ARBA" id="ARBA00022603"/>
    </source>
</evidence>
<dbReference type="GO" id="GO:0032259">
    <property type="term" value="P:methylation"/>
    <property type="evidence" value="ECO:0007669"/>
    <property type="project" value="UniProtKB-KW"/>
</dbReference>
<dbReference type="SMART" id="SM00967">
    <property type="entry name" value="SpoU_sub_bind"/>
    <property type="match status" value="1"/>
</dbReference>
<gene>
    <name evidence="4" type="ORF">CQA66_06400</name>
</gene>
<proteinExistence type="predicted"/>